<dbReference type="AlphaFoldDB" id="A0A9P7SM71"/>
<accession>A0A9P7SM71</accession>
<dbReference type="EMBL" id="SRPS01000230">
    <property type="protein sequence ID" value="KAG5962062.1"/>
    <property type="molecule type" value="Genomic_DNA"/>
</dbReference>
<name>A0A9P7SM71_9HYPO</name>
<dbReference type="InterPro" id="IPR056672">
    <property type="entry name" value="DUF7770"/>
</dbReference>
<evidence type="ECO:0000313" key="3">
    <source>
        <dbReference type="Proteomes" id="UP000784919"/>
    </source>
</evidence>
<gene>
    <name evidence="2" type="ORF">E4U56_003558</name>
</gene>
<sequence length="186" mass="21257">MDQNWEKSKFTRNDLYSQVDYIHVCARKNETNIGYNNSPPVNSWFVFLEISALHSVRLLMSQGGGSNDLRGRLEISTKDYAFTHNAIHQLSFRATGGPIVKDIVDMIKAKGLQKYNFTPDWEGCRFWVYMLICHLKREGFIESGSVGTAGLAIPYYYIYPSGRRVLRKAKEDTFRSPATSLLTNSE</sequence>
<comment type="caution">
    <text evidence="2">The sequence shown here is derived from an EMBL/GenBank/DDBJ whole genome shotgun (WGS) entry which is preliminary data.</text>
</comment>
<protein>
    <recommendedName>
        <fullName evidence="1">DUF7770 domain-containing protein</fullName>
    </recommendedName>
</protein>
<feature type="domain" description="DUF7770" evidence="1">
    <location>
        <begin position="22"/>
        <end position="171"/>
    </location>
</feature>
<reference evidence="2" key="1">
    <citation type="journal article" date="2020" name="bioRxiv">
        <title>Whole genome comparisons of ergot fungi reveals the divergence and evolution of species within the genus Claviceps are the result of varying mechanisms driving genome evolution and host range expansion.</title>
        <authorList>
            <person name="Wyka S.A."/>
            <person name="Mondo S.J."/>
            <person name="Liu M."/>
            <person name="Dettman J."/>
            <person name="Nalam V."/>
            <person name="Broders K.D."/>
        </authorList>
    </citation>
    <scope>NUCLEOTIDE SEQUENCE</scope>
    <source>
        <strain evidence="2">CCC 1102</strain>
    </source>
</reference>
<dbReference type="Pfam" id="PF24968">
    <property type="entry name" value="DUF7770"/>
    <property type="match status" value="1"/>
</dbReference>
<dbReference type="Proteomes" id="UP000784919">
    <property type="component" value="Unassembled WGS sequence"/>
</dbReference>
<organism evidence="2 3">
    <name type="scientific">Claviceps arundinis</name>
    <dbReference type="NCBI Taxonomy" id="1623583"/>
    <lineage>
        <taxon>Eukaryota</taxon>
        <taxon>Fungi</taxon>
        <taxon>Dikarya</taxon>
        <taxon>Ascomycota</taxon>
        <taxon>Pezizomycotina</taxon>
        <taxon>Sordariomycetes</taxon>
        <taxon>Hypocreomycetidae</taxon>
        <taxon>Hypocreales</taxon>
        <taxon>Clavicipitaceae</taxon>
        <taxon>Claviceps</taxon>
    </lineage>
</organism>
<dbReference type="OrthoDB" id="3527137at2759"/>
<proteinExistence type="predicted"/>
<evidence type="ECO:0000259" key="1">
    <source>
        <dbReference type="Pfam" id="PF24968"/>
    </source>
</evidence>
<evidence type="ECO:0000313" key="2">
    <source>
        <dbReference type="EMBL" id="KAG5962062.1"/>
    </source>
</evidence>